<dbReference type="GO" id="GO:0098552">
    <property type="term" value="C:side of membrane"/>
    <property type="evidence" value="ECO:0007669"/>
    <property type="project" value="UniProtKB-KW"/>
</dbReference>
<dbReference type="Pfam" id="PF20238">
    <property type="entry name" value="BIM1-like_dom"/>
    <property type="match status" value="1"/>
</dbReference>
<feature type="signal peptide" evidence="9">
    <location>
        <begin position="1"/>
        <end position="18"/>
    </location>
</feature>
<reference evidence="11 12" key="1">
    <citation type="submission" date="2015-05" db="EMBL/GenBank/DDBJ databases">
        <title>Distinctive expansion of gene families associated with plant cell wall degradation and secondary metabolism in the genomes of grapevine trunk pathogens.</title>
        <authorList>
            <person name="Lawrence D.P."/>
            <person name="Travadon R."/>
            <person name="Rolshausen P.E."/>
            <person name="Baumgartner K."/>
        </authorList>
    </citation>
    <scope>NUCLEOTIDE SEQUENCE [LARGE SCALE GENOMIC DNA]</scope>
    <source>
        <strain evidence="11">UCRPC4</strain>
    </source>
</reference>
<evidence type="ECO:0000256" key="9">
    <source>
        <dbReference type="SAM" id="SignalP"/>
    </source>
</evidence>
<dbReference type="GO" id="GO:0005886">
    <property type="term" value="C:plasma membrane"/>
    <property type="evidence" value="ECO:0007669"/>
    <property type="project" value="UniProtKB-SubCell"/>
</dbReference>
<dbReference type="OrthoDB" id="2146436at2759"/>
<organism evidence="11 12">
    <name type="scientific">Phaeomoniella chlamydospora</name>
    <name type="common">Phaeoacremonium chlamydosporum</name>
    <dbReference type="NCBI Taxonomy" id="158046"/>
    <lineage>
        <taxon>Eukaryota</taxon>
        <taxon>Fungi</taxon>
        <taxon>Dikarya</taxon>
        <taxon>Ascomycota</taxon>
        <taxon>Pezizomycotina</taxon>
        <taxon>Eurotiomycetes</taxon>
        <taxon>Chaetothyriomycetidae</taxon>
        <taxon>Phaeomoniellales</taxon>
        <taxon>Phaeomoniellaceae</taxon>
        <taxon>Phaeomoniella</taxon>
    </lineage>
</organism>
<evidence type="ECO:0000256" key="5">
    <source>
        <dbReference type="ARBA" id="ARBA00023136"/>
    </source>
</evidence>
<evidence type="ECO:0000313" key="11">
    <source>
        <dbReference type="EMBL" id="KKY22586.1"/>
    </source>
</evidence>
<evidence type="ECO:0000256" key="6">
    <source>
        <dbReference type="ARBA" id="ARBA00023180"/>
    </source>
</evidence>
<feature type="domain" description="Copper acquisition factor BIM1-like" evidence="10">
    <location>
        <begin position="17"/>
        <end position="159"/>
    </location>
</feature>
<evidence type="ECO:0000256" key="3">
    <source>
        <dbReference type="ARBA" id="ARBA00022622"/>
    </source>
</evidence>
<evidence type="ECO:0000256" key="8">
    <source>
        <dbReference type="SAM" id="MobiDB-lite"/>
    </source>
</evidence>
<evidence type="ECO:0000259" key="10">
    <source>
        <dbReference type="Pfam" id="PF20238"/>
    </source>
</evidence>
<keyword evidence="4 9" id="KW-0732">Signal</keyword>
<keyword evidence="12" id="KW-1185">Reference proteome</keyword>
<feature type="region of interest" description="Disordered" evidence="8">
    <location>
        <begin position="175"/>
        <end position="201"/>
    </location>
</feature>
<feature type="compositionally biased region" description="Low complexity" evidence="8">
    <location>
        <begin position="177"/>
        <end position="201"/>
    </location>
</feature>
<evidence type="ECO:0000256" key="7">
    <source>
        <dbReference type="ARBA" id="ARBA00023288"/>
    </source>
</evidence>
<gene>
    <name evidence="11" type="ORF">UCRPC4_g03281</name>
</gene>
<evidence type="ECO:0000256" key="4">
    <source>
        <dbReference type="ARBA" id="ARBA00022729"/>
    </source>
</evidence>
<dbReference type="PANTHER" id="PTHR34992">
    <property type="entry name" value="HYPHAL ANASTAMOSIS-7 PROTEIN"/>
    <property type="match status" value="1"/>
</dbReference>
<comment type="subcellular location">
    <subcellularLocation>
        <location evidence="1">Cell membrane</location>
        <topology evidence="1">Lipid-anchor</topology>
        <topology evidence="1">GPI-anchor</topology>
    </subcellularLocation>
</comment>
<dbReference type="AlphaFoldDB" id="A0A0G2EK74"/>
<evidence type="ECO:0000256" key="2">
    <source>
        <dbReference type="ARBA" id="ARBA00022475"/>
    </source>
</evidence>
<evidence type="ECO:0000256" key="1">
    <source>
        <dbReference type="ARBA" id="ARBA00004609"/>
    </source>
</evidence>
<evidence type="ECO:0000313" key="12">
    <source>
        <dbReference type="Proteomes" id="UP000053317"/>
    </source>
</evidence>
<keyword evidence="5" id="KW-0472">Membrane</keyword>
<keyword evidence="2" id="KW-1003">Cell membrane</keyword>
<keyword evidence="6" id="KW-0325">Glycoprotein</keyword>
<keyword evidence="3" id="KW-0336">GPI-anchor</keyword>
<dbReference type="CDD" id="cd21176">
    <property type="entry name" value="LPMO_auxiliary-like"/>
    <property type="match status" value="1"/>
</dbReference>
<protein>
    <submittedName>
        <fullName evidence="11">Putative gpi anchored</fullName>
    </submittedName>
</protein>
<dbReference type="InterPro" id="IPR046530">
    <property type="entry name" value="BIM1-like_dom"/>
</dbReference>
<dbReference type="Proteomes" id="UP000053317">
    <property type="component" value="Unassembled WGS sequence"/>
</dbReference>
<sequence>MWSLSLASTLVLASVVSAHFVLDYPTARGFDEDTLVNFPCGGQNSVSSNRTTVSTDGFAIELTMGHDEAAVEVLLGLGNDPGESFNIVLKQTFREEGLGSFCLSDVTLPSSLNLTDGQNATLQVITNGDPDGGLYNCADITFSTATTESVPSTCKNGTGVTAVAFSGTAAIRNANESTAEGESQSGSSSPSSTSAAATSSPTSNPAAVMAVSWGFLGAAVIGAVAAL</sequence>
<dbReference type="EMBL" id="LCWF01000076">
    <property type="protein sequence ID" value="KKY22586.1"/>
    <property type="molecule type" value="Genomic_DNA"/>
</dbReference>
<feature type="chain" id="PRO_5002543530" evidence="9">
    <location>
        <begin position="19"/>
        <end position="227"/>
    </location>
</feature>
<keyword evidence="7" id="KW-0449">Lipoprotein</keyword>
<dbReference type="InterPro" id="IPR046936">
    <property type="entry name" value="BIM1-like"/>
</dbReference>
<reference evidence="11 12" key="2">
    <citation type="submission" date="2015-05" db="EMBL/GenBank/DDBJ databases">
        <authorList>
            <person name="Morales-Cruz A."/>
            <person name="Amrine K.C."/>
            <person name="Cantu D."/>
        </authorList>
    </citation>
    <scope>NUCLEOTIDE SEQUENCE [LARGE SCALE GENOMIC DNA]</scope>
    <source>
        <strain evidence="11">UCRPC4</strain>
    </source>
</reference>
<proteinExistence type="predicted"/>
<dbReference type="PANTHER" id="PTHR34992:SF1">
    <property type="entry name" value="COPPER ACQUISITION FACTOR BIM1-LIKE DOMAIN-CONTAINING PROTEIN"/>
    <property type="match status" value="1"/>
</dbReference>
<name>A0A0G2EK74_PHACM</name>
<comment type="caution">
    <text evidence="11">The sequence shown here is derived from an EMBL/GenBank/DDBJ whole genome shotgun (WGS) entry which is preliminary data.</text>
</comment>
<accession>A0A0G2EK74</accession>